<dbReference type="PRINTS" id="PR01011">
    <property type="entry name" value="GLUTPROXDASE"/>
</dbReference>
<dbReference type="PROSITE" id="PS00460">
    <property type="entry name" value="GLUTATHIONE_PEROXID_1"/>
    <property type="match status" value="1"/>
</dbReference>
<dbReference type="InterPro" id="IPR029759">
    <property type="entry name" value="GPX_AS"/>
</dbReference>
<proteinExistence type="inferred from homology"/>
<keyword evidence="2 5" id="KW-0575">Peroxidase</keyword>
<dbReference type="PIRSF" id="PIRSF000303">
    <property type="entry name" value="Glutathion_perox"/>
    <property type="match status" value="1"/>
</dbReference>
<evidence type="ECO:0000256" key="3">
    <source>
        <dbReference type="ARBA" id="ARBA00023002"/>
    </source>
</evidence>
<dbReference type="InterPro" id="IPR000889">
    <property type="entry name" value="Glutathione_peroxidase"/>
</dbReference>
<sequence>MATGDNKGKDAKSIYEFSALDIDGNNVSLEKYRGKICIIVNVACKCGFTNKNYKQLQAFHEKYADKGLAILAFPSNEFAGQEPESNENIKKFVQDSFGVKFDLFSKIEVNGKNAHPLYNYLKNEQKGTLGNFIKWNFSKFLINREGKPVNRYAPSTDPNSFEKDIEKLM</sequence>
<dbReference type="PANTHER" id="PTHR11592:SF134">
    <property type="entry name" value="PHOSPHOLIPID HYDROPEROXIDE GLUTATHIONE PEROXIDASE"/>
    <property type="match status" value="1"/>
</dbReference>
<dbReference type="AlphaFoldDB" id="A0A0B7AXW9"/>
<protein>
    <recommendedName>
        <fullName evidence="5">Glutathione peroxidase</fullName>
    </recommendedName>
</protein>
<dbReference type="Pfam" id="PF00255">
    <property type="entry name" value="GSHPx"/>
    <property type="match status" value="1"/>
</dbReference>
<evidence type="ECO:0000256" key="4">
    <source>
        <dbReference type="PIRSR" id="PIRSR000303-1"/>
    </source>
</evidence>
<feature type="active site" evidence="4">
    <location>
        <position position="46"/>
    </location>
</feature>
<evidence type="ECO:0000256" key="1">
    <source>
        <dbReference type="ARBA" id="ARBA00006926"/>
    </source>
</evidence>
<dbReference type="InterPro" id="IPR036249">
    <property type="entry name" value="Thioredoxin-like_sf"/>
</dbReference>
<comment type="similarity">
    <text evidence="1 5">Belongs to the glutathione peroxidase family.</text>
</comment>
<accession>A0A0B7AXW9</accession>
<dbReference type="GO" id="GO:0004601">
    <property type="term" value="F:peroxidase activity"/>
    <property type="evidence" value="ECO:0007669"/>
    <property type="project" value="UniProtKB-KW"/>
</dbReference>
<dbReference type="PROSITE" id="PS51355">
    <property type="entry name" value="GLUTATHIONE_PEROXID_3"/>
    <property type="match status" value="1"/>
</dbReference>
<evidence type="ECO:0000313" key="6">
    <source>
        <dbReference type="EMBL" id="CEK85844.1"/>
    </source>
</evidence>
<dbReference type="SUPFAM" id="SSF52833">
    <property type="entry name" value="Thioredoxin-like"/>
    <property type="match status" value="1"/>
</dbReference>
<organism evidence="6">
    <name type="scientific">Arion vulgaris</name>
    <dbReference type="NCBI Taxonomy" id="1028688"/>
    <lineage>
        <taxon>Eukaryota</taxon>
        <taxon>Metazoa</taxon>
        <taxon>Spiralia</taxon>
        <taxon>Lophotrochozoa</taxon>
        <taxon>Mollusca</taxon>
        <taxon>Gastropoda</taxon>
        <taxon>Heterobranchia</taxon>
        <taxon>Euthyneura</taxon>
        <taxon>Panpulmonata</taxon>
        <taxon>Eupulmonata</taxon>
        <taxon>Stylommatophora</taxon>
        <taxon>Helicina</taxon>
        <taxon>Arionoidea</taxon>
        <taxon>Arionidae</taxon>
        <taxon>Arion</taxon>
    </lineage>
</organism>
<dbReference type="GO" id="GO:0006979">
    <property type="term" value="P:response to oxidative stress"/>
    <property type="evidence" value="ECO:0007669"/>
    <property type="project" value="InterPro"/>
</dbReference>
<evidence type="ECO:0000256" key="2">
    <source>
        <dbReference type="ARBA" id="ARBA00022559"/>
    </source>
</evidence>
<name>A0A0B7AXW9_9EUPU</name>
<dbReference type="EMBL" id="HACG01038979">
    <property type="protein sequence ID" value="CEK85844.1"/>
    <property type="molecule type" value="Transcribed_RNA"/>
</dbReference>
<keyword evidence="3 5" id="KW-0560">Oxidoreductase</keyword>
<evidence type="ECO:0000256" key="5">
    <source>
        <dbReference type="RuleBase" id="RU000499"/>
    </source>
</evidence>
<dbReference type="CDD" id="cd00340">
    <property type="entry name" value="GSH_Peroxidase"/>
    <property type="match status" value="1"/>
</dbReference>
<dbReference type="PANTHER" id="PTHR11592">
    <property type="entry name" value="GLUTATHIONE PEROXIDASE"/>
    <property type="match status" value="1"/>
</dbReference>
<dbReference type="Gene3D" id="3.40.30.10">
    <property type="entry name" value="Glutaredoxin"/>
    <property type="match status" value="1"/>
</dbReference>
<dbReference type="FunFam" id="3.40.30.10:FF:000025">
    <property type="entry name" value="Glutathione peroxidase"/>
    <property type="match status" value="1"/>
</dbReference>
<gene>
    <name evidence="6" type="primary">ORF150544</name>
</gene>
<reference evidence="6" key="1">
    <citation type="submission" date="2014-12" db="EMBL/GenBank/DDBJ databases">
        <title>Insight into the proteome of Arion vulgaris.</title>
        <authorList>
            <person name="Aradska J."/>
            <person name="Bulat T."/>
            <person name="Smidak R."/>
            <person name="Sarate P."/>
            <person name="Gangsoo J."/>
            <person name="Sialana F."/>
            <person name="Bilban M."/>
            <person name="Lubec G."/>
        </authorList>
    </citation>
    <scope>NUCLEOTIDE SEQUENCE</scope>
    <source>
        <tissue evidence="6">Skin</tissue>
    </source>
</reference>